<sequence>MAVPVLLPLAVFAAVAWQVVVDGPLADADEHLARRLRADAPPTGFAELLADLGNVEVALPVLAVALLYAGLRSRRWRPSLAAALAMAAVPAVVAPLKALTDRPGPLGGTEYFPSGHAATAVVAYGGAVLLVLPHVRAGLRRLLPALAALLCAAVGAGLVWRGYHWPLDVLGSWCLGVPLLAVSCRTAPPAPARGGADGP</sequence>
<dbReference type="SMART" id="SM00014">
    <property type="entry name" value="acidPPc"/>
    <property type="match status" value="1"/>
</dbReference>
<protein>
    <submittedName>
        <fullName evidence="3">Phosphatase PAP2 family protein</fullName>
    </submittedName>
</protein>
<keyword evidence="1" id="KW-1133">Transmembrane helix</keyword>
<feature type="transmembrane region" description="Helical" evidence="1">
    <location>
        <begin position="78"/>
        <end position="96"/>
    </location>
</feature>
<dbReference type="EMBL" id="BAAASZ010000032">
    <property type="protein sequence ID" value="GAA2458058.1"/>
    <property type="molecule type" value="Genomic_DNA"/>
</dbReference>
<evidence type="ECO:0000259" key="2">
    <source>
        <dbReference type="SMART" id="SM00014"/>
    </source>
</evidence>
<evidence type="ECO:0000256" key="1">
    <source>
        <dbReference type="SAM" id="Phobius"/>
    </source>
</evidence>
<dbReference type="Pfam" id="PF01569">
    <property type="entry name" value="PAP2"/>
    <property type="match status" value="1"/>
</dbReference>
<gene>
    <name evidence="3" type="ORF">GCM10010405_47900</name>
</gene>
<comment type="caution">
    <text evidence="3">The sequence shown here is derived from an EMBL/GenBank/DDBJ whole genome shotgun (WGS) entry which is preliminary data.</text>
</comment>
<name>A0ABP5XNE7_9ACTN</name>
<accession>A0ABP5XNE7</accession>
<dbReference type="SUPFAM" id="SSF48317">
    <property type="entry name" value="Acid phosphatase/Vanadium-dependent haloperoxidase"/>
    <property type="match status" value="1"/>
</dbReference>
<keyword evidence="1" id="KW-0472">Membrane</keyword>
<feature type="domain" description="Phosphatidic acid phosphatase type 2/haloperoxidase" evidence="2">
    <location>
        <begin position="79"/>
        <end position="184"/>
    </location>
</feature>
<keyword evidence="4" id="KW-1185">Reference proteome</keyword>
<keyword evidence="1" id="KW-0812">Transmembrane</keyword>
<dbReference type="PANTHER" id="PTHR14969:SF13">
    <property type="entry name" value="AT30094P"/>
    <property type="match status" value="1"/>
</dbReference>
<dbReference type="Proteomes" id="UP001501638">
    <property type="component" value="Unassembled WGS sequence"/>
</dbReference>
<evidence type="ECO:0000313" key="3">
    <source>
        <dbReference type="EMBL" id="GAA2458058.1"/>
    </source>
</evidence>
<dbReference type="Gene3D" id="1.20.144.10">
    <property type="entry name" value="Phosphatidic acid phosphatase type 2/haloperoxidase"/>
    <property type="match status" value="1"/>
</dbReference>
<dbReference type="InterPro" id="IPR000326">
    <property type="entry name" value="PAP2/HPO"/>
</dbReference>
<dbReference type="PANTHER" id="PTHR14969">
    <property type="entry name" value="SPHINGOSINE-1-PHOSPHATE PHOSPHOHYDROLASE"/>
    <property type="match status" value="1"/>
</dbReference>
<feature type="transmembrane region" description="Helical" evidence="1">
    <location>
        <begin position="116"/>
        <end position="135"/>
    </location>
</feature>
<dbReference type="InterPro" id="IPR036938">
    <property type="entry name" value="PAP2/HPO_sf"/>
</dbReference>
<feature type="transmembrane region" description="Helical" evidence="1">
    <location>
        <begin position="52"/>
        <end position="71"/>
    </location>
</feature>
<proteinExistence type="predicted"/>
<organism evidence="3 4">
    <name type="scientific">Streptomyces macrosporus</name>
    <dbReference type="NCBI Taxonomy" id="44032"/>
    <lineage>
        <taxon>Bacteria</taxon>
        <taxon>Bacillati</taxon>
        <taxon>Actinomycetota</taxon>
        <taxon>Actinomycetes</taxon>
        <taxon>Kitasatosporales</taxon>
        <taxon>Streptomycetaceae</taxon>
        <taxon>Streptomyces</taxon>
    </lineage>
</organism>
<reference evidence="4" key="1">
    <citation type="journal article" date="2019" name="Int. J. Syst. Evol. Microbiol.">
        <title>The Global Catalogue of Microorganisms (GCM) 10K type strain sequencing project: providing services to taxonomists for standard genome sequencing and annotation.</title>
        <authorList>
            <consortium name="The Broad Institute Genomics Platform"/>
            <consortium name="The Broad Institute Genome Sequencing Center for Infectious Disease"/>
            <person name="Wu L."/>
            <person name="Ma J."/>
        </authorList>
    </citation>
    <scope>NUCLEOTIDE SEQUENCE [LARGE SCALE GENOMIC DNA]</scope>
    <source>
        <strain evidence="4">JCM 6305</strain>
    </source>
</reference>
<evidence type="ECO:0000313" key="4">
    <source>
        <dbReference type="Proteomes" id="UP001501638"/>
    </source>
</evidence>
<dbReference type="RefSeq" id="WP_344327015.1">
    <property type="nucleotide sequence ID" value="NZ_BAAASZ010000032.1"/>
</dbReference>
<feature type="transmembrane region" description="Helical" evidence="1">
    <location>
        <begin position="142"/>
        <end position="163"/>
    </location>
</feature>